<evidence type="ECO:0000259" key="2">
    <source>
        <dbReference type="Pfam" id="PF23243"/>
    </source>
</evidence>
<dbReference type="GO" id="GO:0030686">
    <property type="term" value="C:90S preribosome"/>
    <property type="evidence" value="ECO:0007669"/>
    <property type="project" value="TreeGrafter"/>
</dbReference>
<keyword evidence="1" id="KW-0698">rRNA processing</keyword>
<keyword evidence="1" id="KW-0687">Ribonucleoprotein</keyword>
<dbReference type="OrthoDB" id="6382435at2759"/>
<proteinExistence type="inferred from homology"/>
<evidence type="ECO:0000313" key="4">
    <source>
        <dbReference type="Proteomes" id="UP000678499"/>
    </source>
</evidence>
<sequence length="1464" mass="163948">MAQSVLAAQLSKLRAPQTSVYRESTRRVSILFDHKQAASIDGKTCYEIGVNGFNRLVDVDSGFKAFSTSLFSSSTQDFVRSVQRSDINSELDVVINEFLLRLSPYLLLQPALEALEWLIFKFEIHVYNGDALLSCFLPHHDTPLFARGLQVLQQVCSDPSQDFHWLNKYRQSGTPVPKGDLYRKCAQNPGIIAFIGRAVISTTKIFQKSTNNKLIVGLYVQCVAGSIESCKSVPHSMVVVLLPFILKGLSNENEEFRKAAHFVLAHVMLKTKLQESFVYDVLNRYIDLMGKEVTVHDLSILYVISAGQNLKSFPLESVQKLMASTKKVLSFGDALQKAQEEENLPVLAIIKPLLDTLLTTDGRSIVVRVKSLLGMLERLSNFSLHEDSRSLERFVSFTLSRLVCALEIARENDMEDEMKVQLKKFWAFLESAFPEEFNNVLRKKMSQENSDIDDLLKCAEGLEIENLGSISTQGTLFLRMNHPSVAIRKNAYAQLATAIKRCDEVPDEEEFPDFLLDSCAKAVETELEPSTLEPLLELDPGLVARLIPADSLSTLVKQALFSYKPKSSVFFLPAMKAMHFSRGYEMAKDPEMVLRLSVFFLRCADLKVLKKIAELEFIASSPIFSAMPSSNDSSQWTIAKRVAYLKTGFSSSDGISALLDCLELKKDNQEDSGCVAVLYLIAAGILNKKLIGKNNHLTNSVIVKIAHQILLFLIRRSRKGVEISDEPAENALLEGTCDALPWTEVSRMASGVADGLRAVATSPEIKALLDRPTWDAFQSGSDAAALVCAWLRLLNFVFQIISVCSNVPGSSGDGEDRPSAGEELGAALLKTVGARPVWNLKAILVALRPRSWNQFTPSVKLKLRLCALLPLMMKTCRFSAEEEETRSNFLCCMAVSLIADPRRSLRIAGIECVEEILQKHAKKGGKKGVKDCKVTDPGWVFLLNGVLHLKHEIISSVEYVPRILPHAIKTADANFMGRRSFKTADTSSEKLIALICQVVQQRDARFYVRTAAVRFLEDLTPVVAAKGLLPLMDDILNNAISNDLDVTERVEKTRVMQIFLAAVCAPGVAAKEPEILSLFKRGISTKGVKCRINAGSAVSSQDLFMDAISKEFFCALSSQQQEEILEELVSAWDTMSAPRTWKRGRNALERILSDGKLASKFLAMPVHDGSKIKWDRDTSQQQEEILEELVSAWDTMSAPRTWKRGRNALERILSDGKLASKFLAMPVHDGSKIKWDRDTRRSKTEDPCSQEEWVKFQKVLEALSRIKSSKLSDAHLMIPVLFQRLEAILHASPKFGLEYTKQFCLRLLTKCCESCQLVGQKVTKEEFRVQVLDHVLHNVMSIFTFVGCSYVLQNHSFSFDILKQTMASIFPALLKGHGEEEVDATLVRIVRVFVAALKDIPPHWRIPLFHHMLEHVRQENYLWIVLGIFLQVGKCSYWGLLLESKLLRLLAAFHSDCSKSTHFL</sequence>
<dbReference type="PANTHER" id="PTHR13457:SF1">
    <property type="entry name" value="HEAT REPEAT-CONTAINING PROTEIN 1"/>
    <property type="match status" value="1"/>
</dbReference>
<dbReference type="InterPro" id="IPR040191">
    <property type="entry name" value="UTP10"/>
</dbReference>
<feature type="domain" description="Utp10/HEAT1 HEAT-repeats" evidence="2">
    <location>
        <begin position="1384"/>
        <end position="1430"/>
    </location>
</feature>
<protein>
    <recommendedName>
        <fullName evidence="1">HEAT repeat-containing protein 1</fullName>
    </recommendedName>
</protein>
<dbReference type="Proteomes" id="UP000678499">
    <property type="component" value="Unassembled WGS sequence"/>
</dbReference>
<organism evidence="3">
    <name type="scientific">Notodromas monacha</name>
    <dbReference type="NCBI Taxonomy" id="399045"/>
    <lineage>
        <taxon>Eukaryota</taxon>
        <taxon>Metazoa</taxon>
        <taxon>Ecdysozoa</taxon>
        <taxon>Arthropoda</taxon>
        <taxon>Crustacea</taxon>
        <taxon>Oligostraca</taxon>
        <taxon>Ostracoda</taxon>
        <taxon>Podocopa</taxon>
        <taxon>Podocopida</taxon>
        <taxon>Cypridocopina</taxon>
        <taxon>Cypridoidea</taxon>
        <taxon>Cyprididae</taxon>
        <taxon>Notodromas</taxon>
    </lineage>
</organism>
<dbReference type="InterPro" id="IPR056473">
    <property type="entry name" value="HEAT_Utp10/HEAT1"/>
</dbReference>
<dbReference type="Pfam" id="PF23243">
    <property type="entry name" value="HEAT_HEATR1"/>
    <property type="match status" value="1"/>
</dbReference>
<dbReference type="InterPro" id="IPR016024">
    <property type="entry name" value="ARM-type_fold"/>
</dbReference>
<reference evidence="3" key="1">
    <citation type="submission" date="2020-11" db="EMBL/GenBank/DDBJ databases">
        <authorList>
            <person name="Tran Van P."/>
        </authorList>
    </citation>
    <scope>NUCLEOTIDE SEQUENCE</scope>
</reference>
<dbReference type="GO" id="GO:0045943">
    <property type="term" value="P:positive regulation of transcription by RNA polymerase I"/>
    <property type="evidence" value="ECO:0007669"/>
    <property type="project" value="TreeGrafter"/>
</dbReference>
<accession>A0A7R9GBT8</accession>
<evidence type="ECO:0000313" key="3">
    <source>
        <dbReference type="EMBL" id="CAD7276726.1"/>
    </source>
</evidence>
<comment type="similarity">
    <text evidence="1">Belongs to the HEATR1/UTP10 family.</text>
</comment>
<dbReference type="GO" id="GO:0000462">
    <property type="term" value="P:maturation of SSU-rRNA from tricistronic rRNA transcript (SSU-rRNA, 5.8S rRNA, LSU-rRNA)"/>
    <property type="evidence" value="ECO:0007669"/>
    <property type="project" value="TreeGrafter"/>
</dbReference>
<dbReference type="GO" id="GO:0032040">
    <property type="term" value="C:small-subunit processome"/>
    <property type="evidence" value="ECO:0007669"/>
    <property type="project" value="TreeGrafter"/>
</dbReference>
<dbReference type="SUPFAM" id="SSF48371">
    <property type="entry name" value="ARM repeat"/>
    <property type="match status" value="2"/>
</dbReference>
<gene>
    <name evidence="3" type="ORF">NMOB1V02_LOCUS4477</name>
</gene>
<keyword evidence="4" id="KW-1185">Reference proteome</keyword>
<keyword evidence="1" id="KW-0539">Nucleus</keyword>
<dbReference type="EMBL" id="OA882727">
    <property type="protein sequence ID" value="CAD7276726.1"/>
    <property type="molecule type" value="Genomic_DNA"/>
</dbReference>
<dbReference type="GO" id="GO:0034455">
    <property type="term" value="C:t-UTP complex"/>
    <property type="evidence" value="ECO:0007669"/>
    <property type="project" value="TreeGrafter"/>
</dbReference>
<dbReference type="PANTHER" id="PTHR13457">
    <property type="entry name" value="BAP28"/>
    <property type="match status" value="1"/>
</dbReference>
<keyword evidence="1" id="KW-0690">Ribosome biogenesis</keyword>
<dbReference type="EMBL" id="CAJPEX010000690">
    <property type="protein sequence ID" value="CAG0916878.1"/>
    <property type="molecule type" value="Genomic_DNA"/>
</dbReference>
<name>A0A7R9GBT8_9CRUS</name>
<comment type="function">
    <text evidence="1">Involved in nucleolar processing of pre-18S ribosomal RNA.</text>
</comment>
<dbReference type="GO" id="GO:0030515">
    <property type="term" value="F:snoRNA binding"/>
    <property type="evidence" value="ECO:0007669"/>
    <property type="project" value="TreeGrafter"/>
</dbReference>
<evidence type="ECO:0000256" key="1">
    <source>
        <dbReference type="RuleBase" id="RU367065"/>
    </source>
</evidence>
<comment type="subcellular location">
    <subcellularLocation>
        <location evidence="1">Nucleus</location>
        <location evidence="1">Nucleolus</location>
    </subcellularLocation>
</comment>